<comment type="subcellular location">
    <subcellularLocation>
        <location evidence="1">Cell membrane</location>
        <topology evidence="1">Multi-pass membrane protein</topology>
    </subcellularLocation>
</comment>
<evidence type="ECO:0000313" key="10">
    <source>
        <dbReference type="EMBL" id="MDO3695386.1"/>
    </source>
</evidence>
<keyword evidence="3" id="KW-1003">Cell membrane</keyword>
<proteinExistence type="inferred from homology"/>
<evidence type="ECO:0000259" key="9">
    <source>
        <dbReference type="Pfam" id="PF12704"/>
    </source>
</evidence>
<sequence length="399" mass="44876">MRFPLYIAKRYLKSKSGNNIINLVTILACLGVMAGTTALFIVLSVFSGIKDYSLSILDVDTPDIRISPIQGKTFLVDDTFIQKIQKTPDSIFYTKILEERAFFKNKDKEEIAYIKGVDSLFNKVTPLDSLVMVGEWFAANSTNTCITEYQLTRKLDLNVYTDLLQIYVPKAGKGYISNPNNAFTTIKPQVVGVISNQNQEENKFVYVPLSLSQQLLSKAPNEVSYVDVALRNDINPSNTIEYLKENFPDYRISKREEINGSFYKILNSEKLIAYLVSLLVVMMVLSNTSGTIIMVIVDKKNDIKTLLNLGAPLKSVRRIFATYGFLLNVIGMFVGLGIGITIVFAQLHYELVMITPSIAYPIAFEWENIWVVCITIILFGALASLLASGRISERFVKKR</sequence>
<keyword evidence="5 7" id="KW-1133">Transmembrane helix</keyword>
<evidence type="ECO:0000313" key="11">
    <source>
        <dbReference type="Proteomes" id="UP001168642"/>
    </source>
</evidence>
<gene>
    <name evidence="10" type="ORF">QVZ41_11100</name>
</gene>
<accession>A0ABT8VTU4</accession>
<keyword evidence="11" id="KW-1185">Reference proteome</keyword>
<dbReference type="RefSeq" id="WP_302884647.1">
    <property type="nucleotide sequence ID" value="NZ_JAUMIT010000005.1"/>
</dbReference>
<evidence type="ECO:0000256" key="1">
    <source>
        <dbReference type="ARBA" id="ARBA00004651"/>
    </source>
</evidence>
<evidence type="ECO:0000256" key="5">
    <source>
        <dbReference type="ARBA" id="ARBA00022989"/>
    </source>
</evidence>
<feature type="transmembrane region" description="Helical" evidence="7">
    <location>
        <begin position="20"/>
        <end position="46"/>
    </location>
</feature>
<feature type="domain" description="MacB-like periplasmic core" evidence="9">
    <location>
        <begin position="25"/>
        <end position="244"/>
    </location>
</feature>
<dbReference type="PANTHER" id="PTHR30489">
    <property type="entry name" value="LIPOPROTEIN-RELEASING SYSTEM TRANSMEMBRANE PROTEIN LOLE"/>
    <property type="match status" value="1"/>
</dbReference>
<dbReference type="EMBL" id="JAUMIT010000005">
    <property type="protein sequence ID" value="MDO3695386.1"/>
    <property type="molecule type" value="Genomic_DNA"/>
</dbReference>
<keyword evidence="6 7" id="KW-0472">Membrane</keyword>
<dbReference type="InterPro" id="IPR003838">
    <property type="entry name" value="ABC3_permease_C"/>
</dbReference>
<feature type="transmembrane region" description="Helical" evidence="7">
    <location>
        <begin position="271"/>
        <end position="297"/>
    </location>
</feature>
<dbReference type="Proteomes" id="UP001168642">
    <property type="component" value="Unassembled WGS sequence"/>
</dbReference>
<evidence type="ECO:0000259" key="8">
    <source>
        <dbReference type="Pfam" id="PF02687"/>
    </source>
</evidence>
<dbReference type="PROSITE" id="PS51257">
    <property type="entry name" value="PROKAR_LIPOPROTEIN"/>
    <property type="match status" value="1"/>
</dbReference>
<evidence type="ECO:0000256" key="2">
    <source>
        <dbReference type="ARBA" id="ARBA00005236"/>
    </source>
</evidence>
<organism evidence="10 11">
    <name type="scientific">Wenyingzhuangia gilva</name>
    <dbReference type="NCBI Taxonomy" id="3057677"/>
    <lineage>
        <taxon>Bacteria</taxon>
        <taxon>Pseudomonadati</taxon>
        <taxon>Bacteroidota</taxon>
        <taxon>Flavobacteriia</taxon>
        <taxon>Flavobacteriales</taxon>
        <taxon>Flavobacteriaceae</taxon>
        <taxon>Wenyingzhuangia</taxon>
    </lineage>
</organism>
<feature type="domain" description="ABC3 transporter permease C-terminal" evidence="8">
    <location>
        <begin position="275"/>
        <end position="392"/>
    </location>
</feature>
<feature type="transmembrane region" description="Helical" evidence="7">
    <location>
        <begin position="369"/>
        <end position="389"/>
    </location>
</feature>
<dbReference type="PANTHER" id="PTHR30489:SF0">
    <property type="entry name" value="LIPOPROTEIN-RELEASING SYSTEM TRANSMEMBRANE PROTEIN LOLE"/>
    <property type="match status" value="1"/>
</dbReference>
<dbReference type="Pfam" id="PF12704">
    <property type="entry name" value="MacB_PCD"/>
    <property type="match status" value="1"/>
</dbReference>
<dbReference type="InterPro" id="IPR051447">
    <property type="entry name" value="Lipoprotein-release_system"/>
</dbReference>
<evidence type="ECO:0000256" key="7">
    <source>
        <dbReference type="SAM" id="Phobius"/>
    </source>
</evidence>
<evidence type="ECO:0000256" key="4">
    <source>
        <dbReference type="ARBA" id="ARBA00022692"/>
    </source>
</evidence>
<name>A0ABT8VTU4_9FLAO</name>
<evidence type="ECO:0000256" key="3">
    <source>
        <dbReference type="ARBA" id="ARBA00022475"/>
    </source>
</evidence>
<comment type="caution">
    <text evidence="10">The sequence shown here is derived from an EMBL/GenBank/DDBJ whole genome shotgun (WGS) entry which is preliminary data.</text>
</comment>
<comment type="similarity">
    <text evidence="2">Belongs to the ABC-4 integral membrane protein family. LolC/E subfamily.</text>
</comment>
<keyword evidence="4 7" id="KW-0812">Transmembrane</keyword>
<dbReference type="Pfam" id="PF02687">
    <property type="entry name" value="FtsX"/>
    <property type="match status" value="1"/>
</dbReference>
<feature type="transmembrane region" description="Helical" evidence="7">
    <location>
        <begin position="323"/>
        <end position="349"/>
    </location>
</feature>
<protein>
    <submittedName>
        <fullName evidence="10">ABC transporter permease</fullName>
    </submittedName>
</protein>
<dbReference type="InterPro" id="IPR025857">
    <property type="entry name" value="MacB_PCD"/>
</dbReference>
<evidence type="ECO:0000256" key="6">
    <source>
        <dbReference type="ARBA" id="ARBA00023136"/>
    </source>
</evidence>
<reference evidence="10" key="1">
    <citation type="submission" date="2023-07" db="EMBL/GenBank/DDBJ databases">
        <title>Wenyingzhuangia sp. chi5 genome sequencing and assembly.</title>
        <authorList>
            <person name="Park S."/>
        </authorList>
    </citation>
    <scope>NUCLEOTIDE SEQUENCE</scope>
    <source>
        <strain evidence="10">Chi5</strain>
    </source>
</reference>